<feature type="transmembrane region" description="Helical" evidence="1">
    <location>
        <begin position="6"/>
        <end position="28"/>
    </location>
</feature>
<name>A0ABS8EHX6_9ACTN</name>
<comment type="caution">
    <text evidence="2">The sequence shown here is derived from an EMBL/GenBank/DDBJ whole genome shotgun (WGS) entry which is preliminary data.</text>
</comment>
<evidence type="ECO:0000313" key="2">
    <source>
        <dbReference type="EMBL" id="MCC0100751.1"/>
    </source>
</evidence>
<proteinExistence type="predicted"/>
<keyword evidence="3" id="KW-1185">Reference proteome</keyword>
<organism evidence="2 3">
    <name type="scientific">Streptomyces flavotricini</name>
    <dbReference type="NCBI Taxonomy" id="66888"/>
    <lineage>
        <taxon>Bacteria</taxon>
        <taxon>Bacillati</taxon>
        <taxon>Actinomycetota</taxon>
        <taxon>Actinomycetes</taxon>
        <taxon>Kitasatosporales</taxon>
        <taxon>Streptomycetaceae</taxon>
        <taxon>Streptomyces</taxon>
    </lineage>
</organism>
<evidence type="ECO:0008006" key="4">
    <source>
        <dbReference type="Google" id="ProtNLM"/>
    </source>
</evidence>
<dbReference type="EMBL" id="JAINUL010000003">
    <property type="protein sequence ID" value="MCC0100751.1"/>
    <property type="molecule type" value="Genomic_DNA"/>
</dbReference>
<feature type="transmembrane region" description="Helical" evidence="1">
    <location>
        <begin position="40"/>
        <end position="59"/>
    </location>
</feature>
<accession>A0ABS8EHX6</accession>
<keyword evidence="1" id="KW-0812">Transmembrane</keyword>
<gene>
    <name evidence="2" type="ORF">K7B10_39585</name>
</gene>
<evidence type="ECO:0000256" key="1">
    <source>
        <dbReference type="SAM" id="Phobius"/>
    </source>
</evidence>
<keyword evidence="1" id="KW-1133">Transmembrane helix</keyword>
<sequence>MNGNPTYHAIALAAGTLLVLPAPLAILTGWTPRGLRGRQLAARPYAWAVLCLYTLMPLNALPRMLDASAETVMACTVLGFVFIAAAVGCFIQAERTARRAGPKQVA</sequence>
<protein>
    <recommendedName>
        <fullName evidence="4">DUF2069 domain-containing protein</fullName>
    </recommendedName>
</protein>
<reference evidence="2 3" key="1">
    <citation type="submission" date="2021-08" db="EMBL/GenBank/DDBJ databases">
        <title>Genomic Architecture of Streptomyces flavotricini NGL1 and Streptomyces erythrochromogenes HMS4 With Differential Plant Beneficial attributes and laccase production capabilities.</title>
        <authorList>
            <person name="Salwan R."/>
            <person name="Kaur R."/>
            <person name="Sharma V."/>
        </authorList>
    </citation>
    <scope>NUCLEOTIDE SEQUENCE [LARGE SCALE GENOMIC DNA]</scope>
    <source>
        <strain evidence="2 3">NGL1</strain>
    </source>
</reference>
<dbReference type="RefSeq" id="WP_229345861.1">
    <property type="nucleotide sequence ID" value="NZ_JAINUL010000003.1"/>
</dbReference>
<feature type="transmembrane region" description="Helical" evidence="1">
    <location>
        <begin position="71"/>
        <end position="91"/>
    </location>
</feature>
<keyword evidence="1" id="KW-0472">Membrane</keyword>
<evidence type="ECO:0000313" key="3">
    <source>
        <dbReference type="Proteomes" id="UP001520654"/>
    </source>
</evidence>
<dbReference type="Proteomes" id="UP001520654">
    <property type="component" value="Unassembled WGS sequence"/>
</dbReference>